<evidence type="ECO:0000256" key="5">
    <source>
        <dbReference type="ARBA" id="ARBA00022801"/>
    </source>
</evidence>
<dbReference type="NCBIfam" id="TIGR04152">
    <property type="entry name" value="exosort_VPLPA"/>
    <property type="match status" value="1"/>
</dbReference>
<dbReference type="InterPro" id="IPR019127">
    <property type="entry name" value="Exosortase"/>
</dbReference>
<keyword evidence="7 8" id="KW-0472">Membrane</keyword>
<feature type="transmembrane region" description="Helical" evidence="8">
    <location>
        <begin position="103"/>
        <end position="123"/>
    </location>
</feature>
<dbReference type="AlphaFoldDB" id="A0A4R1HD76"/>
<feature type="transmembrane region" description="Helical" evidence="8">
    <location>
        <begin position="316"/>
        <end position="335"/>
    </location>
</feature>
<dbReference type="RefSeq" id="WP_132974145.1">
    <property type="nucleotide sequence ID" value="NZ_SMFX01000001.1"/>
</dbReference>
<feature type="transmembrane region" description="Helical" evidence="8">
    <location>
        <begin position="157"/>
        <end position="175"/>
    </location>
</feature>
<evidence type="ECO:0000256" key="8">
    <source>
        <dbReference type="SAM" id="Phobius"/>
    </source>
</evidence>
<feature type="transmembrane region" description="Helical" evidence="8">
    <location>
        <begin position="78"/>
        <end position="96"/>
    </location>
</feature>
<evidence type="ECO:0000256" key="4">
    <source>
        <dbReference type="ARBA" id="ARBA00022692"/>
    </source>
</evidence>
<keyword evidence="2" id="KW-1003">Cell membrane</keyword>
<feature type="domain" description="Methanolan biosynthesis EpsI" evidence="9">
    <location>
        <begin position="322"/>
        <end position="523"/>
    </location>
</feature>
<feature type="transmembrane region" description="Helical" evidence="8">
    <location>
        <begin position="20"/>
        <end position="37"/>
    </location>
</feature>
<dbReference type="InterPro" id="IPR026491">
    <property type="entry name" value="ExosortD_VPLPA"/>
</dbReference>
<keyword evidence="6 8" id="KW-1133">Transmembrane helix</keyword>
<comment type="subcellular location">
    <subcellularLocation>
        <location evidence="1">Cell membrane</location>
        <topology evidence="1">Multi-pass membrane protein</topology>
    </subcellularLocation>
</comment>
<evidence type="ECO:0000256" key="1">
    <source>
        <dbReference type="ARBA" id="ARBA00004651"/>
    </source>
</evidence>
<dbReference type="OrthoDB" id="9797363at2"/>
<evidence type="ECO:0000313" key="10">
    <source>
        <dbReference type="EMBL" id="TCK19458.1"/>
    </source>
</evidence>
<dbReference type="EMBL" id="SMFX01000001">
    <property type="protein sequence ID" value="TCK19458.1"/>
    <property type="molecule type" value="Genomic_DNA"/>
</dbReference>
<dbReference type="GO" id="GO:0005886">
    <property type="term" value="C:plasma membrane"/>
    <property type="evidence" value="ECO:0007669"/>
    <property type="project" value="UniProtKB-SubCell"/>
</dbReference>
<dbReference type="NCBIfam" id="TIGR04178">
    <property type="entry name" value="exo_archaeo"/>
    <property type="match status" value="1"/>
</dbReference>
<evidence type="ECO:0000256" key="7">
    <source>
        <dbReference type="ARBA" id="ARBA00023136"/>
    </source>
</evidence>
<keyword evidence="5" id="KW-0378">Hydrolase</keyword>
<dbReference type="GO" id="GO:0006508">
    <property type="term" value="P:proteolysis"/>
    <property type="evidence" value="ECO:0007669"/>
    <property type="project" value="UniProtKB-KW"/>
</dbReference>
<evidence type="ECO:0000256" key="3">
    <source>
        <dbReference type="ARBA" id="ARBA00022670"/>
    </source>
</evidence>
<dbReference type="Pfam" id="PF11984">
    <property type="entry name" value="DUF3485"/>
    <property type="match status" value="1"/>
</dbReference>
<sequence length="526" mass="60338">MSVSIVGSKVYWVDPWKNLFLLGVAIVFLLLAFREQFDYLLYMWFNKEEYSHAVMIPFISAFLIWQRVDRLRQMPFEGSWTGFWVVLAGVVLMFLGRQSALAVLVNYGMLVTLFGLALGYLGWQAFKVVFVPLLILFFMIPLPGFIYVGLSNKLQLVSSEIGVWFIRLFGISVYLEGNVIDLGSYKLQVVEACSGLRYLFPLVTLGFIAAYFFQGALWKRLLIFISSFPITVLMNSFRIGLIGVTVEYWGIEMAEGFLHDFEGWVVFMSCLLVLVAEMWILTKIGSERKTLREAFGLEFPSPPEEGIPFVKRKLSYPLMASAVILAFIASLSVLMPDKVEEIPARKLFAEFPSHLGEWRGKLNPLEQIYIDALRFDDYVQTQYVNSEQDRVGLFASYYASQITGNMPHSPRACLPGGGWNIVDLKQKVISNVQPVGSIQVNRVIIQNGEYRQLVYYWFQQRGRYISSEYLVKWYVFWDSLVRNRSDGALVRLTTFIPPGEKIEEGDKRLEAFARELVPVLKEYIPD</sequence>
<keyword evidence="4 8" id="KW-0812">Transmembrane</keyword>
<proteinExistence type="predicted"/>
<dbReference type="InterPro" id="IPR026392">
    <property type="entry name" value="Exo/Archaeosortase_dom"/>
</dbReference>
<keyword evidence="3" id="KW-0645">Protease</keyword>
<dbReference type="InterPro" id="IPR013426">
    <property type="entry name" value="EpsH-like"/>
</dbReference>
<dbReference type="InterPro" id="IPR014263">
    <property type="entry name" value="Methanolan_biosynth_EpsI"/>
</dbReference>
<accession>A0A4R1HD76</accession>
<dbReference type="Pfam" id="PF09721">
    <property type="entry name" value="Exosortase_EpsH"/>
    <property type="match status" value="1"/>
</dbReference>
<evidence type="ECO:0000256" key="2">
    <source>
        <dbReference type="ARBA" id="ARBA00022475"/>
    </source>
</evidence>
<dbReference type="GO" id="GO:0008233">
    <property type="term" value="F:peptidase activity"/>
    <property type="evidence" value="ECO:0007669"/>
    <property type="project" value="UniProtKB-KW"/>
</dbReference>
<evidence type="ECO:0000313" key="11">
    <source>
        <dbReference type="Proteomes" id="UP000295707"/>
    </source>
</evidence>
<gene>
    <name evidence="10" type="ORF">DFR30_2769</name>
</gene>
<feature type="transmembrane region" description="Helical" evidence="8">
    <location>
        <begin position="49"/>
        <end position="66"/>
    </location>
</feature>
<reference evidence="10 11" key="1">
    <citation type="submission" date="2019-03" db="EMBL/GenBank/DDBJ databases">
        <title>Genomic Encyclopedia of Type Strains, Phase IV (KMG-IV): sequencing the most valuable type-strain genomes for metagenomic binning, comparative biology and taxonomic classification.</title>
        <authorList>
            <person name="Goeker M."/>
        </authorList>
    </citation>
    <scope>NUCLEOTIDE SEQUENCE [LARGE SCALE GENOMIC DNA]</scope>
    <source>
        <strain evidence="10 11">DSM 19610</strain>
    </source>
</reference>
<keyword evidence="11" id="KW-1185">Reference proteome</keyword>
<feature type="transmembrane region" description="Helical" evidence="8">
    <location>
        <begin position="195"/>
        <end position="214"/>
    </location>
</feature>
<name>A0A4R1HD76_9GAMM</name>
<feature type="transmembrane region" description="Helical" evidence="8">
    <location>
        <begin position="221"/>
        <end position="244"/>
    </location>
</feature>
<feature type="transmembrane region" description="Helical" evidence="8">
    <location>
        <begin position="129"/>
        <end position="150"/>
    </location>
</feature>
<evidence type="ECO:0000259" key="9">
    <source>
        <dbReference type="Pfam" id="PF11984"/>
    </source>
</evidence>
<dbReference type="NCBIfam" id="TIGR02914">
    <property type="entry name" value="EpsI_fam"/>
    <property type="match status" value="1"/>
</dbReference>
<dbReference type="Proteomes" id="UP000295707">
    <property type="component" value="Unassembled WGS sequence"/>
</dbReference>
<feature type="transmembrane region" description="Helical" evidence="8">
    <location>
        <begin position="264"/>
        <end position="282"/>
    </location>
</feature>
<protein>
    <submittedName>
        <fullName evidence="10">Exosortase D (VPLPA-CTERM-specific)</fullName>
    </submittedName>
</protein>
<dbReference type="NCBIfam" id="TIGR02602">
    <property type="entry name" value="8TM_EpsH"/>
    <property type="match status" value="1"/>
</dbReference>
<evidence type="ECO:0000256" key="6">
    <source>
        <dbReference type="ARBA" id="ARBA00022989"/>
    </source>
</evidence>
<comment type="caution">
    <text evidence="10">The sequence shown here is derived from an EMBL/GenBank/DDBJ whole genome shotgun (WGS) entry which is preliminary data.</text>
</comment>
<organism evidence="10 11">
    <name type="scientific">Thiogranum longum</name>
    <dbReference type="NCBI Taxonomy" id="1537524"/>
    <lineage>
        <taxon>Bacteria</taxon>
        <taxon>Pseudomonadati</taxon>
        <taxon>Pseudomonadota</taxon>
        <taxon>Gammaproteobacteria</taxon>
        <taxon>Chromatiales</taxon>
        <taxon>Ectothiorhodospiraceae</taxon>
        <taxon>Thiogranum</taxon>
    </lineage>
</organism>